<protein>
    <submittedName>
        <fullName evidence="1">DUF2783 domain-containing protein</fullName>
    </submittedName>
</protein>
<dbReference type="Pfam" id="PF10932">
    <property type="entry name" value="DUF2783"/>
    <property type="match status" value="1"/>
</dbReference>
<evidence type="ECO:0000313" key="2">
    <source>
        <dbReference type="EMBL" id="AYF00148.1"/>
    </source>
</evidence>
<evidence type="ECO:0000313" key="4">
    <source>
        <dbReference type="Proteomes" id="UP000229314"/>
    </source>
</evidence>
<dbReference type="EMBL" id="CP024422">
    <property type="protein sequence ID" value="ATQ55080.1"/>
    <property type="molecule type" value="Genomic_DNA"/>
</dbReference>
<accession>A0A2D2BXS5</accession>
<dbReference type="AlphaFoldDB" id="A0A2D2BXS5"/>
<sequence length="63" mass="6910">MPALNLAPNLTRHDDLYQELVAMHDGLSEAESLKLWSRLVLILMNQVGDPEAVLAAIAAARSR</sequence>
<evidence type="ECO:0000313" key="3">
    <source>
        <dbReference type="EMBL" id="QEU10291.1"/>
    </source>
</evidence>
<reference evidence="1 4" key="1">
    <citation type="submission" date="2017-10" db="EMBL/GenBank/DDBJ databases">
        <title>Complete genome sequence of Paracoccus yeei TT13 isolated from human skin.</title>
        <authorList>
            <person name="Lee K."/>
            <person name="Lim J.Y."/>
            <person name="Hwang I."/>
        </authorList>
    </citation>
    <scope>NUCLEOTIDE SEQUENCE [LARGE SCALE GENOMIC DNA]</scope>
    <source>
        <strain evidence="1 4">TT13</strain>
    </source>
</reference>
<dbReference type="RefSeq" id="WP_028720055.1">
    <property type="nucleotide sequence ID" value="NZ_CAJGAB010000054.1"/>
</dbReference>
<dbReference type="InterPro" id="IPR021233">
    <property type="entry name" value="DUF2783"/>
</dbReference>
<reference evidence="5" key="3">
    <citation type="submission" date="2018-07" db="EMBL/GenBank/DDBJ databases">
        <title>Genome Structure of the Opportunistic Pathogen Paracoccus yeei (Alphaproteobacteria) and Identification of Putative Virulence Factors.</title>
        <authorList>
            <person name="Lasek R."/>
            <person name="Szuplewska M."/>
            <person name="Mitura M."/>
            <person name="Decewicz P."/>
            <person name="Chmielowska C."/>
            <person name="Pawlot A."/>
            <person name="Sentkowska D."/>
            <person name="Czarnecki J."/>
            <person name="Bartosik D."/>
        </authorList>
    </citation>
    <scope>NUCLEOTIDE SEQUENCE [LARGE SCALE GENOMIC DNA]</scope>
    <source>
        <strain evidence="5">CCUG 32053</strain>
    </source>
</reference>
<dbReference type="GeneID" id="78896875"/>
<evidence type="ECO:0000313" key="5">
    <source>
        <dbReference type="Proteomes" id="UP000272010"/>
    </source>
</evidence>
<dbReference type="EMBL" id="CP044081">
    <property type="protein sequence ID" value="QEU10291.1"/>
    <property type="molecule type" value="Genomic_DNA"/>
</dbReference>
<reference evidence="2" key="2">
    <citation type="journal article" date="2018" name="Front. Microbiol.">
        <title>Genome Structure of the Opportunistic Pathogen Paracoccus yeei (Alphaproteobacteria) and Identification of Putative Virulence Factors.</title>
        <authorList>
            <person name="Lasek R."/>
            <person name="Szuplewska M."/>
            <person name="Mitura M."/>
            <person name="Decewicz P."/>
            <person name="Chmielowska C."/>
            <person name="Pawlot A."/>
            <person name="Sentkowska D."/>
            <person name="Czarnecki J."/>
            <person name="Bartosik D."/>
        </authorList>
    </citation>
    <scope>NUCLEOTIDE SEQUENCE</scope>
    <source>
        <strain evidence="2">CCUG 32053</strain>
    </source>
</reference>
<dbReference type="Proteomes" id="UP000324507">
    <property type="component" value="Chromosome"/>
</dbReference>
<gene>
    <name evidence="3" type="ORF">FOB51_21115</name>
    <name evidence="2" type="ORF">PY32053_00463</name>
    <name evidence="1" type="ORF">PYTT13_04200</name>
</gene>
<organism evidence="1 4">
    <name type="scientific">Paracoccus yeei</name>
    <dbReference type="NCBI Taxonomy" id="147645"/>
    <lineage>
        <taxon>Bacteria</taxon>
        <taxon>Pseudomonadati</taxon>
        <taxon>Pseudomonadota</taxon>
        <taxon>Alphaproteobacteria</taxon>
        <taxon>Rhodobacterales</taxon>
        <taxon>Paracoccaceae</taxon>
        <taxon>Paracoccus</taxon>
    </lineage>
</organism>
<dbReference type="Proteomes" id="UP000229314">
    <property type="component" value="Chromosome"/>
</dbReference>
<proteinExistence type="predicted"/>
<reference evidence="3 6" key="4">
    <citation type="submission" date="2019-09" db="EMBL/GenBank/DDBJ databases">
        <title>FDA dAtabase for Regulatory Grade micrObial Sequences (FDA-ARGOS): Supporting development and validation of Infectious Disease Dx tests.</title>
        <authorList>
            <person name="Sciortino C."/>
            <person name="Tallon L."/>
            <person name="Sadzewicz L."/>
            <person name="Vavikolanu K."/>
            <person name="Mehta A."/>
            <person name="Aluvathingal J."/>
            <person name="Nadendla S."/>
            <person name="Nandy P."/>
            <person name="Geyer C."/>
            <person name="Yan Y."/>
            <person name="Sichtig H."/>
        </authorList>
    </citation>
    <scope>NUCLEOTIDE SEQUENCE [LARGE SCALE GENOMIC DNA]</scope>
    <source>
        <strain evidence="3 6">FDAARGOS_643</strain>
    </source>
</reference>
<dbReference type="Proteomes" id="UP000272010">
    <property type="component" value="Chromosome"/>
</dbReference>
<evidence type="ECO:0000313" key="6">
    <source>
        <dbReference type="Proteomes" id="UP000324507"/>
    </source>
</evidence>
<dbReference type="OrthoDB" id="8420594at2"/>
<evidence type="ECO:0000313" key="1">
    <source>
        <dbReference type="EMBL" id="ATQ55080.1"/>
    </source>
</evidence>
<dbReference type="EMBL" id="CP031078">
    <property type="protein sequence ID" value="AYF00148.1"/>
    <property type="molecule type" value="Genomic_DNA"/>
</dbReference>
<name>A0A2D2BXS5_9RHOB</name>